<dbReference type="AlphaFoldDB" id="A0A5D2C8W8"/>
<keyword evidence="2" id="KW-1185">Reference proteome</keyword>
<sequence>MEGPTAVCELYGEPFVVLPVAATPPRTTAGSPRYCVQRLRMWHVRRRRCAYEARASGATCEGTSAAALVGADARASHPIVIGSGLG</sequence>
<proteinExistence type="predicted"/>
<dbReference type="Proteomes" id="UP000323506">
    <property type="component" value="Chromosome D06"/>
</dbReference>
<dbReference type="EMBL" id="CM017706">
    <property type="protein sequence ID" value="TYG65148.1"/>
    <property type="molecule type" value="Genomic_DNA"/>
</dbReference>
<gene>
    <name evidence="1" type="ORF">ES288_D06G162700v1</name>
</gene>
<organism evidence="1 2">
    <name type="scientific">Gossypium darwinii</name>
    <name type="common">Darwin's cotton</name>
    <name type="synonym">Gossypium barbadense var. darwinii</name>
    <dbReference type="NCBI Taxonomy" id="34276"/>
    <lineage>
        <taxon>Eukaryota</taxon>
        <taxon>Viridiplantae</taxon>
        <taxon>Streptophyta</taxon>
        <taxon>Embryophyta</taxon>
        <taxon>Tracheophyta</taxon>
        <taxon>Spermatophyta</taxon>
        <taxon>Magnoliopsida</taxon>
        <taxon>eudicotyledons</taxon>
        <taxon>Gunneridae</taxon>
        <taxon>Pentapetalae</taxon>
        <taxon>rosids</taxon>
        <taxon>malvids</taxon>
        <taxon>Malvales</taxon>
        <taxon>Malvaceae</taxon>
        <taxon>Malvoideae</taxon>
        <taxon>Gossypium</taxon>
    </lineage>
</organism>
<reference evidence="1 2" key="1">
    <citation type="submission" date="2019-06" db="EMBL/GenBank/DDBJ databases">
        <title>WGS assembly of Gossypium darwinii.</title>
        <authorList>
            <person name="Chen Z.J."/>
            <person name="Sreedasyam A."/>
            <person name="Ando A."/>
            <person name="Song Q."/>
            <person name="De L."/>
            <person name="Hulse-Kemp A."/>
            <person name="Ding M."/>
            <person name="Ye W."/>
            <person name="Kirkbride R."/>
            <person name="Jenkins J."/>
            <person name="Plott C."/>
            <person name="Lovell J."/>
            <person name="Lin Y.-M."/>
            <person name="Vaughn R."/>
            <person name="Liu B."/>
            <person name="Li W."/>
            <person name="Simpson S."/>
            <person name="Scheffler B."/>
            <person name="Saski C."/>
            <person name="Grover C."/>
            <person name="Hu G."/>
            <person name="Conover J."/>
            <person name="Carlson J."/>
            <person name="Shu S."/>
            <person name="Boston L."/>
            <person name="Williams M."/>
            <person name="Peterson D."/>
            <person name="Mcgee K."/>
            <person name="Jones D."/>
            <person name="Wendel J."/>
            <person name="Stelly D."/>
            <person name="Grimwood J."/>
            <person name="Schmutz J."/>
        </authorList>
    </citation>
    <scope>NUCLEOTIDE SEQUENCE [LARGE SCALE GENOMIC DNA]</scope>
    <source>
        <strain evidence="1">1808015.09</strain>
    </source>
</reference>
<evidence type="ECO:0000313" key="2">
    <source>
        <dbReference type="Proteomes" id="UP000323506"/>
    </source>
</evidence>
<evidence type="ECO:0000313" key="1">
    <source>
        <dbReference type="EMBL" id="TYG65148.1"/>
    </source>
</evidence>
<accession>A0A5D2C8W8</accession>
<name>A0A5D2C8W8_GOSDA</name>
<protein>
    <submittedName>
        <fullName evidence="1">Uncharacterized protein</fullName>
    </submittedName>
</protein>